<dbReference type="InterPro" id="IPR053137">
    <property type="entry name" value="NLR-like"/>
</dbReference>
<evidence type="ECO:0000313" key="1">
    <source>
        <dbReference type="EMBL" id="KAH0566253.1"/>
    </source>
</evidence>
<dbReference type="SUPFAM" id="SSF53167">
    <property type="entry name" value="Purine and uridine phosphorylases"/>
    <property type="match status" value="1"/>
</dbReference>
<name>A0A9P8RU40_9PEZI</name>
<dbReference type="AlphaFoldDB" id="A0A9P8RU40"/>
<sequence length="325" mass="35465">MASTSLLRTEDYVVGWVCTLEKEMAAAAAMLDERHHSVVMGGYDYALGSILGHKVVIVRPHWGFANTDSGSGYGFAAIAASSLLLSFKSIRFVLMVGIGSGVPGGNVDIRLGDVIVGRTVEYDFEETVRTNRFIQSDARSIPPTLLLSHITRVRSGHKMGTSRLPQYLGEMLAKHPHMIPEFSYPGTEHDQLFKPGYDHQGNGGTCENCDTSELVSRGDRWDTLPEIHPGVIATSNHAMRSGAIRERLKEELGERFNTFCFDTEVYGLIPGLPCLVIRGVSDYADSHGNDRWHGYAAATAAAFAKEFLGSLDTVRVADLQSALTS</sequence>
<dbReference type="GO" id="GO:0009116">
    <property type="term" value="P:nucleoside metabolic process"/>
    <property type="evidence" value="ECO:0007669"/>
    <property type="project" value="InterPro"/>
</dbReference>
<dbReference type="EMBL" id="JAGHQM010000021">
    <property type="protein sequence ID" value="KAH0566253.1"/>
    <property type="molecule type" value="Genomic_DNA"/>
</dbReference>
<dbReference type="PANTHER" id="PTHR46082:SF11">
    <property type="entry name" value="AAA+ ATPASE DOMAIN-CONTAINING PROTEIN-RELATED"/>
    <property type="match status" value="1"/>
</dbReference>
<evidence type="ECO:0000313" key="2">
    <source>
        <dbReference type="Proteomes" id="UP000750711"/>
    </source>
</evidence>
<gene>
    <name evidence="1" type="ORF">GP486_000351</name>
</gene>
<dbReference type="PANTHER" id="PTHR46082">
    <property type="entry name" value="ATP/GTP-BINDING PROTEIN-RELATED"/>
    <property type="match status" value="1"/>
</dbReference>
<protein>
    <recommendedName>
        <fullName evidence="3">Nucleoside phosphorylase domain-containing protein</fullName>
    </recommendedName>
</protein>
<dbReference type="Gene3D" id="3.40.50.1580">
    <property type="entry name" value="Nucleoside phosphorylase domain"/>
    <property type="match status" value="1"/>
</dbReference>
<comment type="caution">
    <text evidence="1">The sequence shown here is derived from an EMBL/GenBank/DDBJ whole genome shotgun (WGS) entry which is preliminary data.</text>
</comment>
<evidence type="ECO:0008006" key="3">
    <source>
        <dbReference type="Google" id="ProtNLM"/>
    </source>
</evidence>
<dbReference type="Proteomes" id="UP000750711">
    <property type="component" value="Unassembled WGS sequence"/>
</dbReference>
<keyword evidence="2" id="KW-1185">Reference proteome</keyword>
<proteinExistence type="predicted"/>
<organism evidence="1 2">
    <name type="scientific">Trichoglossum hirsutum</name>
    <dbReference type="NCBI Taxonomy" id="265104"/>
    <lineage>
        <taxon>Eukaryota</taxon>
        <taxon>Fungi</taxon>
        <taxon>Dikarya</taxon>
        <taxon>Ascomycota</taxon>
        <taxon>Pezizomycotina</taxon>
        <taxon>Geoglossomycetes</taxon>
        <taxon>Geoglossales</taxon>
        <taxon>Geoglossaceae</taxon>
        <taxon>Trichoglossum</taxon>
    </lineage>
</organism>
<accession>A0A9P8RU40</accession>
<dbReference type="GO" id="GO:0003824">
    <property type="term" value="F:catalytic activity"/>
    <property type="evidence" value="ECO:0007669"/>
    <property type="project" value="InterPro"/>
</dbReference>
<reference evidence="1" key="1">
    <citation type="submission" date="2021-03" db="EMBL/GenBank/DDBJ databases">
        <title>Comparative genomics and phylogenomic investigation of the class Geoglossomycetes provide insights into ecological specialization and systematics.</title>
        <authorList>
            <person name="Melie T."/>
            <person name="Pirro S."/>
            <person name="Miller A.N."/>
            <person name="Quandt A."/>
        </authorList>
    </citation>
    <scope>NUCLEOTIDE SEQUENCE</scope>
    <source>
        <strain evidence="1">CAQ_001_2017</strain>
    </source>
</reference>
<dbReference type="InterPro" id="IPR035994">
    <property type="entry name" value="Nucleoside_phosphorylase_sf"/>
</dbReference>